<evidence type="ECO:0008006" key="5">
    <source>
        <dbReference type="Google" id="ProtNLM"/>
    </source>
</evidence>
<comment type="caution">
    <text evidence="3">The sequence shown here is derived from an EMBL/GenBank/DDBJ whole genome shotgun (WGS) entry which is preliminary data.</text>
</comment>
<dbReference type="RefSeq" id="WP_264516429.1">
    <property type="nucleotide sequence ID" value="NZ_JAPDDR010000019.1"/>
</dbReference>
<name>A0ABT3GAF1_9BACT</name>
<reference evidence="3" key="1">
    <citation type="submission" date="2022-10" db="EMBL/GenBank/DDBJ databases">
        <title>Luteolibacter sp. GHJ8, whole genome shotgun sequencing project.</title>
        <authorList>
            <person name="Zhao G."/>
            <person name="Shen L."/>
        </authorList>
    </citation>
    <scope>NUCLEOTIDE SEQUENCE</scope>
    <source>
        <strain evidence="3">GHJ8</strain>
    </source>
</reference>
<sequence length="149" mass="16283">MKVLLALPFVLVCASCVYPEPYPEPRSPYYRPDGSRYAPYDRGPGPGPGPDSDYGTESGRYQPLDEQGTGPRQPDTRPAPAPRIEDDFDPQPPAPQQPKPRPEYPVAEATETAGRVLSPYPPYNVIDVEGFKSGALAKDPSNGKIFRVP</sequence>
<feature type="signal peptide" evidence="2">
    <location>
        <begin position="1"/>
        <end position="19"/>
    </location>
</feature>
<keyword evidence="2" id="KW-0732">Signal</keyword>
<evidence type="ECO:0000256" key="2">
    <source>
        <dbReference type="SAM" id="SignalP"/>
    </source>
</evidence>
<proteinExistence type="predicted"/>
<feature type="chain" id="PRO_5047490696" description="Nickel/cobalt transporter regulator" evidence="2">
    <location>
        <begin position="20"/>
        <end position="149"/>
    </location>
</feature>
<accession>A0ABT3GAF1</accession>
<feature type="region of interest" description="Disordered" evidence="1">
    <location>
        <begin position="20"/>
        <end position="121"/>
    </location>
</feature>
<keyword evidence="4" id="KW-1185">Reference proteome</keyword>
<dbReference type="EMBL" id="JAPDDR010000019">
    <property type="protein sequence ID" value="MCW1916819.1"/>
    <property type="molecule type" value="Genomic_DNA"/>
</dbReference>
<organism evidence="3 4">
    <name type="scientific">Luteolibacter rhizosphaerae</name>
    <dbReference type="NCBI Taxonomy" id="2989719"/>
    <lineage>
        <taxon>Bacteria</taxon>
        <taxon>Pseudomonadati</taxon>
        <taxon>Verrucomicrobiota</taxon>
        <taxon>Verrucomicrobiia</taxon>
        <taxon>Verrucomicrobiales</taxon>
        <taxon>Verrucomicrobiaceae</taxon>
        <taxon>Luteolibacter</taxon>
    </lineage>
</organism>
<evidence type="ECO:0000256" key="1">
    <source>
        <dbReference type="SAM" id="MobiDB-lite"/>
    </source>
</evidence>
<feature type="compositionally biased region" description="Pro residues" evidence="1">
    <location>
        <begin position="90"/>
        <end position="99"/>
    </location>
</feature>
<dbReference type="Proteomes" id="UP001165653">
    <property type="component" value="Unassembled WGS sequence"/>
</dbReference>
<evidence type="ECO:0000313" key="3">
    <source>
        <dbReference type="EMBL" id="MCW1916819.1"/>
    </source>
</evidence>
<protein>
    <recommendedName>
        <fullName evidence="5">Nickel/cobalt transporter regulator</fullName>
    </recommendedName>
</protein>
<evidence type="ECO:0000313" key="4">
    <source>
        <dbReference type="Proteomes" id="UP001165653"/>
    </source>
</evidence>
<gene>
    <name evidence="3" type="ORF">OJ996_24740</name>
</gene>